<proteinExistence type="predicted"/>
<protein>
    <submittedName>
        <fullName evidence="1">Uncharacterized protein</fullName>
    </submittedName>
</protein>
<sequence>MSDFASVVDRTRRAFATVSRLEGALARDPGNRALQINLAAAAKRAQSSQSDLMSISEYQRVEVCNYRLATEEQPTFRVAAVSRSLIEYQNLFSQIYDALKNGPKGKAVFGRNEELESALELAYSYSGSLGIVLFVQSERNFFEGRLDDSIAKLFEVMNIASRADVRQVADELGNSVVKRLHDWSRANLDGGFSTDVQWSRSDGRKLGQFVERDRLGKIVDLIVATSDEKVSYPLLKGALVGGDIETNQFHLVVPGGESYRGRISLDFNRNTEITLGRSYTARLRQTTTTVYATNQDKVDFELLSLSNPADIAAIVERDDE</sequence>
<name>A0A4R7C7W1_9HYPH</name>
<dbReference type="AlphaFoldDB" id="A0A4R7C7W1"/>
<gene>
    <name evidence="1" type="ORF">EV668_1806</name>
</gene>
<keyword evidence="2" id="KW-1185">Reference proteome</keyword>
<evidence type="ECO:0000313" key="1">
    <source>
        <dbReference type="EMBL" id="TDR94518.1"/>
    </source>
</evidence>
<comment type="caution">
    <text evidence="1">The sequence shown here is derived from an EMBL/GenBank/DDBJ whole genome shotgun (WGS) entry which is preliminary data.</text>
</comment>
<dbReference type="RefSeq" id="WP_133769399.1">
    <property type="nucleotide sequence ID" value="NZ_SNZR01000011.1"/>
</dbReference>
<dbReference type="Proteomes" id="UP000295122">
    <property type="component" value="Unassembled WGS sequence"/>
</dbReference>
<organism evidence="1 2">
    <name type="scientific">Enterovirga rhinocerotis</name>
    <dbReference type="NCBI Taxonomy" id="1339210"/>
    <lineage>
        <taxon>Bacteria</taxon>
        <taxon>Pseudomonadati</taxon>
        <taxon>Pseudomonadota</taxon>
        <taxon>Alphaproteobacteria</taxon>
        <taxon>Hyphomicrobiales</taxon>
        <taxon>Methylobacteriaceae</taxon>
        <taxon>Enterovirga</taxon>
    </lineage>
</organism>
<evidence type="ECO:0000313" key="2">
    <source>
        <dbReference type="Proteomes" id="UP000295122"/>
    </source>
</evidence>
<dbReference type="OrthoDB" id="8440179at2"/>
<reference evidence="1 2" key="1">
    <citation type="submission" date="2019-03" db="EMBL/GenBank/DDBJ databases">
        <title>Genomic Encyclopedia of Type Strains, Phase IV (KMG-IV): sequencing the most valuable type-strain genomes for metagenomic binning, comparative biology and taxonomic classification.</title>
        <authorList>
            <person name="Goeker M."/>
        </authorList>
    </citation>
    <scope>NUCLEOTIDE SEQUENCE [LARGE SCALE GENOMIC DNA]</scope>
    <source>
        <strain evidence="1 2">DSM 25903</strain>
    </source>
</reference>
<accession>A0A4R7C7W1</accession>
<dbReference type="EMBL" id="SNZR01000011">
    <property type="protein sequence ID" value="TDR94518.1"/>
    <property type="molecule type" value="Genomic_DNA"/>
</dbReference>